<reference evidence="2 3" key="1">
    <citation type="journal article" date="2018" name="PLoS ONE">
        <title>The draft genome of Kipferlia bialata reveals reductive genome evolution in fornicate parasites.</title>
        <authorList>
            <person name="Tanifuji G."/>
            <person name="Takabayashi S."/>
            <person name="Kume K."/>
            <person name="Takagi M."/>
            <person name="Nakayama T."/>
            <person name="Kamikawa R."/>
            <person name="Inagaki Y."/>
            <person name="Hashimoto T."/>
        </authorList>
    </citation>
    <scope>NUCLEOTIDE SEQUENCE [LARGE SCALE GENOMIC DNA]</scope>
    <source>
        <strain evidence="2">NY0173</strain>
    </source>
</reference>
<sequence length="161" mass="16763">MTDAPDRTPHDVRAATSAGGPTLPNGLGSRVHLGGVLELARYCCPRVSHALSAGAPLAPTTISCIINRDGSGIDVTLASKAWSTSCTPQGLGIVASLETNVNYNRDQGPGTVSPLRQVGLDCGNTAQMTQITHTPGVHTLKCLVHTQVIIWILPGYTVRSA</sequence>
<organism evidence="2 3">
    <name type="scientific">Kipferlia bialata</name>
    <dbReference type="NCBI Taxonomy" id="797122"/>
    <lineage>
        <taxon>Eukaryota</taxon>
        <taxon>Metamonada</taxon>
        <taxon>Carpediemonas-like organisms</taxon>
        <taxon>Kipferlia</taxon>
    </lineage>
</organism>
<comment type="caution">
    <text evidence="2">The sequence shown here is derived from an EMBL/GenBank/DDBJ whole genome shotgun (WGS) entry which is preliminary data.</text>
</comment>
<evidence type="ECO:0000256" key="1">
    <source>
        <dbReference type="SAM" id="MobiDB-lite"/>
    </source>
</evidence>
<evidence type="ECO:0000313" key="2">
    <source>
        <dbReference type="EMBL" id="GCA63799.1"/>
    </source>
</evidence>
<name>A0A391NZP3_9EUKA</name>
<dbReference type="AlphaFoldDB" id="A0A391NZP3"/>
<protein>
    <submittedName>
        <fullName evidence="2">Uncharacterized protein</fullName>
    </submittedName>
</protein>
<dbReference type="Proteomes" id="UP000265618">
    <property type="component" value="Unassembled WGS sequence"/>
</dbReference>
<dbReference type="EMBL" id="BDIP01005078">
    <property type="protein sequence ID" value="GCA63799.1"/>
    <property type="molecule type" value="Genomic_DNA"/>
</dbReference>
<keyword evidence="3" id="KW-1185">Reference proteome</keyword>
<feature type="compositionally biased region" description="Basic and acidic residues" evidence="1">
    <location>
        <begin position="1"/>
        <end position="13"/>
    </location>
</feature>
<feature type="region of interest" description="Disordered" evidence="1">
    <location>
        <begin position="1"/>
        <end position="27"/>
    </location>
</feature>
<proteinExistence type="predicted"/>
<gene>
    <name evidence="2" type="ORF">KIPB_011947</name>
</gene>
<evidence type="ECO:0000313" key="3">
    <source>
        <dbReference type="Proteomes" id="UP000265618"/>
    </source>
</evidence>
<accession>A0A391NZP3</accession>